<proteinExistence type="predicted"/>
<dbReference type="EMBL" id="BLTE01000001">
    <property type="protein sequence ID" value="GFK92509.1"/>
    <property type="molecule type" value="Genomic_DNA"/>
</dbReference>
<accession>A0A6V8LQV3</accession>
<protein>
    <recommendedName>
        <fullName evidence="2">Dynamin N-terminal domain-containing protein</fullName>
    </recommendedName>
</protein>
<dbReference type="InterPro" id="IPR027417">
    <property type="entry name" value="P-loop_NTPase"/>
</dbReference>
<keyword evidence="1" id="KW-0472">Membrane</keyword>
<reference evidence="3 4" key="1">
    <citation type="submission" date="2020-04" db="EMBL/GenBank/DDBJ databases">
        <authorList>
            <consortium name="Desulfovibrio sp. FSS-1 genome sequencing consortium"/>
            <person name="Shimoshige H."/>
            <person name="Kobayashi H."/>
            <person name="Maekawa T."/>
        </authorList>
    </citation>
    <scope>NUCLEOTIDE SEQUENCE [LARGE SCALE GENOMIC DNA]</scope>
    <source>
        <strain evidence="3 4">SIID29052-01</strain>
    </source>
</reference>
<keyword evidence="4" id="KW-1185">Reference proteome</keyword>
<name>A0A6V8LQV3_9BACT</name>
<feature type="domain" description="Dynamin N-terminal" evidence="2">
    <location>
        <begin position="113"/>
        <end position="185"/>
    </location>
</feature>
<evidence type="ECO:0000256" key="1">
    <source>
        <dbReference type="SAM" id="Phobius"/>
    </source>
</evidence>
<dbReference type="InterPro" id="IPR045063">
    <property type="entry name" value="Dynamin_N"/>
</dbReference>
<evidence type="ECO:0000313" key="3">
    <source>
        <dbReference type="EMBL" id="GFK92509.1"/>
    </source>
</evidence>
<feature type="transmembrane region" description="Helical" evidence="1">
    <location>
        <begin position="475"/>
        <end position="492"/>
    </location>
</feature>
<gene>
    <name evidence="3" type="ORF">NNJEOMEG_00334</name>
</gene>
<dbReference type="RefSeq" id="WP_173080645.1">
    <property type="nucleotide sequence ID" value="NZ_BLTE01000001.1"/>
</dbReference>
<feature type="transmembrane region" description="Helical" evidence="1">
    <location>
        <begin position="448"/>
        <end position="469"/>
    </location>
</feature>
<keyword evidence="1" id="KW-1133">Transmembrane helix</keyword>
<dbReference type="Pfam" id="PF00350">
    <property type="entry name" value="Dynamin_N"/>
    <property type="match status" value="2"/>
</dbReference>
<dbReference type="CDD" id="cd09912">
    <property type="entry name" value="DLP_2"/>
    <property type="match status" value="1"/>
</dbReference>
<dbReference type="Proteomes" id="UP000494245">
    <property type="component" value="Unassembled WGS sequence"/>
</dbReference>
<comment type="caution">
    <text evidence="3">The sequence shown here is derived from an EMBL/GenBank/DDBJ whole genome shotgun (WGS) entry which is preliminary data.</text>
</comment>
<dbReference type="PANTHER" id="PTHR43681">
    <property type="entry name" value="TRANSMEMBRANE GTPASE FZO"/>
    <property type="match status" value="1"/>
</dbReference>
<dbReference type="Gene3D" id="3.40.50.300">
    <property type="entry name" value="P-loop containing nucleotide triphosphate hydrolases"/>
    <property type="match status" value="1"/>
</dbReference>
<evidence type="ECO:0000313" key="4">
    <source>
        <dbReference type="Proteomes" id="UP000494245"/>
    </source>
</evidence>
<evidence type="ECO:0000259" key="2">
    <source>
        <dbReference type="Pfam" id="PF00350"/>
    </source>
</evidence>
<dbReference type="SUPFAM" id="SSF52540">
    <property type="entry name" value="P-loop containing nucleoside triphosphate hydrolases"/>
    <property type="match status" value="1"/>
</dbReference>
<organism evidence="3 4">
    <name type="scientific">Fundidesulfovibrio magnetotacticus</name>
    <dbReference type="NCBI Taxonomy" id="2730080"/>
    <lineage>
        <taxon>Bacteria</taxon>
        <taxon>Pseudomonadati</taxon>
        <taxon>Thermodesulfobacteriota</taxon>
        <taxon>Desulfovibrionia</taxon>
        <taxon>Desulfovibrionales</taxon>
        <taxon>Desulfovibrionaceae</taxon>
        <taxon>Fundidesulfovibrio</taxon>
    </lineage>
</organism>
<dbReference type="AlphaFoldDB" id="A0A6V8LQV3"/>
<sequence>MTQAGPHLLDPSLAQARAGVAGLLEKLEALAARRAGESLARDAASLRQAAGEPFLFVAAGEVKAGKSSFINALLGEQVSDVAPDPCTDRILMIAHGPGRSRTDEGPLSARVELPHPILHGVAVVDTPGIDSVVDRHQEITERFIPRCDQVFYALSSLNPYSRASWDFLGLVASRWRRKVALVLTQADLATPGQLQVNRQRVLELARERGLEGAPLFVVSAALEAVQPELSGMEAVRRHIREMVTGGEHARAKLASLARGGLAVLEGVEAAGLAVAQSVEADREAALAMRERIRQTRAAARLEVEALAGRIRQRFERTGQGYLAALELELSFASMFRRSVLGFFRRSSAVPSLLEGLERTFRESLETQVESQAREGAAALSQRLALDVAALARDLRALAGQDPAGNTPPGARREEVLADVARALDAFLDAGDDPVRVDPLRVARMDPRAAMGGIMVLAGSLFVLSVQGVALDVTGGLLAGTGAALAGSVLAVGRPRLLRSLRESLARGARRVEEEVLRLVGARTDQAADALEEVLSPFEADVAARQAALDEAASECAALRSGFAQALDTAGRTA</sequence>
<dbReference type="PANTHER" id="PTHR43681:SF1">
    <property type="entry name" value="SARCALUMENIN"/>
    <property type="match status" value="1"/>
</dbReference>
<dbReference type="InterPro" id="IPR051943">
    <property type="entry name" value="TRAFAC_Dynamin-like_GTPase"/>
</dbReference>
<feature type="domain" description="Dynamin N-terminal" evidence="2">
    <location>
        <begin position="58"/>
        <end position="100"/>
    </location>
</feature>
<reference evidence="3 4" key="2">
    <citation type="submission" date="2020-05" db="EMBL/GenBank/DDBJ databases">
        <title>Draft genome sequence of Desulfovibrio sp. strainFSS-1.</title>
        <authorList>
            <person name="Shimoshige H."/>
            <person name="Kobayashi H."/>
            <person name="Maekawa T."/>
        </authorList>
    </citation>
    <scope>NUCLEOTIDE SEQUENCE [LARGE SCALE GENOMIC DNA]</scope>
    <source>
        <strain evidence="3 4">SIID29052-01</strain>
    </source>
</reference>
<keyword evidence="1" id="KW-0812">Transmembrane</keyword>